<keyword evidence="4" id="KW-1185">Reference proteome</keyword>
<accession>A0A2S4PP40</accession>
<feature type="region of interest" description="Disordered" evidence="1">
    <location>
        <begin position="39"/>
        <end position="81"/>
    </location>
</feature>
<name>A0A2S4PP40_9PEZI</name>
<feature type="compositionally biased region" description="Basic residues" evidence="1">
    <location>
        <begin position="44"/>
        <end position="54"/>
    </location>
</feature>
<reference evidence="3 4" key="1">
    <citation type="submission" date="2017-10" db="EMBL/GenBank/DDBJ databases">
        <title>Development of genomic resources for the powdery mildew, Erysiphe pulchra.</title>
        <authorList>
            <person name="Wadl P.A."/>
            <person name="Mack B.M."/>
            <person name="Moore G."/>
            <person name="Beltz S.B."/>
        </authorList>
    </citation>
    <scope>NUCLEOTIDE SEQUENCE [LARGE SCALE GENOMIC DNA]</scope>
    <source>
        <strain evidence="3">Cflorida</strain>
    </source>
</reference>
<protein>
    <submittedName>
        <fullName evidence="3">Uncharacterized protein</fullName>
    </submittedName>
</protein>
<feature type="transmembrane region" description="Helical" evidence="2">
    <location>
        <begin position="258"/>
        <end position="280"/>
    </location>
</feature>
<dbReference type="Proteomes" id="UP000237438">
    <property type="component" value="Unassembled WGS sequence"/>
</dbReference>
<feature type="compositionally biased region" description="Polar residues" evidence="1">
    <location>
        <begin position="61"/>
        <end position="74"/>
    </location>
</feature>
<comment type="caution">
    <text evidence="3">The sequence shown here is derived from an EMBL/GenBank/DDBJ whole genome shotgun (WGS) entry which is preliminary data.</text>
</comment>
<proteinExistence type="predicted"/>
<evidence type="ECO:0000313" key="4">
    <source>
        <dbReference type="Proteomes" id="UP000237438"/>
    </source>
</evidence>
<dbReference type="OrthoDB" id="5419542at2759"/>
<evidence type="ECO:0000313" key="3">
    <source>
        <dbReference type="EMBL" id="POS83799.1"/>
    </source>
</evidence>
<evidence type="ECO:0000256" key="1">
    <source>
        <dbReference type="SAM" id="MobiDB-lite"/>
    </source>
</evidence>
<gene>
    <name evidence="3" type="ORF">EPUL_005963</name>
</gene>
<dbReference type="AlphaFoldDB" id="A0A2S4PP40"/>
<keyword evidence="2" id="KW-0472">Membrane</keyword>
<dbReference type="STRING" id="225359.A0A2S4PP40"/>
<sequence>MSAPDPLSGKVRITSMNSAFQLKNPRSLPVSELNLQTPVVSKSSHYHRPRHFKEHQKDVQSQKSKFIPSSNSEPSSKDRIDNINLSTGKNFSSSLANYKNVVSGLRIEAMRPGESRGERGWTSNYFSELHDAVTDLQDISGTINKRLDETYYSILEKLSSLQSTIMSLKDLASKTRQLNVKLVSECHKVSEDSNKQLDCFESFQDQATRIKQLKKRVDLGRQRFLCLIDRVRHVQKRVEGWEIDERQWRKTSKKRFRIFWSCLIGILALTLLLYLLSWWVTENVDGKPESHSISPKVDGSQSNEVILMDTNNSLLKSKLKVSDKIKIPCGSDVIDRCQNSRDLNEL</sequence>
<keyword evidence="2" id="KW-0812">Transmembrane</keyword>
<evidence type="ECO:0000256" key="2">
    <source>
        <dbReference type="SAM" id="Phobius"/>
    </source>
</evidence>
<keyword evidence="2" id="KW-1133">Transmembrane helix</keyword>
<dbReference type="EMBL" id="PEDP01001347">
    <property type="protein sequence ID" value="POS83799.1"/>
    <property type="molecule type" value="Genomic_DNA"/>
</dbReference>
<organism evidence="3 4">
    <name type="scientific">Erysiphe pulchra</name>
    <dbReference type="NCBI Taxonomy" id="225359"/>
    <lineage>
        <taxon>Eukaryota</taxon>
        <taxon>Fungi</taxon>
        <taxon>Dikarya</taxon>
        <taxon>Ascomycota</taxon>
        <taxon>Pezizomycotina</taxon>
        <taxon>Leotiomycetes</taxon>
        <taxon>Erysiphales</taxon>
        <taxon>Erysiphaceae</taxon>
        <taxon>Erysiphe</taxon>
    </lineage>
</organism>